<feature type="region of interest" description="Disordered" evidence="1">
    <location>
        <begin position="192"/>
        <end position="260"/>
    </location>
</feature>
<dbReference type="EMBL" id="BAED01000020">
    <property type="protein sequence ID" value="GAB04580.1"/>
    <property type="molecule type" value="Genomic_DNA"/>
</dbReference>
<dbReference type="eggNOG" id="COG1502">
    <property type="taxonomic scope" value="Bacteria"/>
</dbReference>
<dbReference type="STRING" id="1075090.GOAMR_20_01280"/>
<proteinExistence type="predicted"/>
<evidence type="ECO:0000313" key="3">
    <source>
        <dbReference type="Proteomes" id="UP000006023"/>
    </source>
</evidence>
<sequence>MVTGRGRRSVAYAFRVQDLGLGNERTVRMISGRVWDEITGLLAGARRVTAAVAYVGEDAAELLPLRSGSSIIVDASEKAVAQGSTAPIALLAWKDAGAVIYSLPGLHAKTIVCERKPTHGNPDPDPFLIVGSANVSANSARRLDECALLTDDLTTLREAFEALTAWKLRAGEPLSREDLVALAALYRTVAGDDPADDRAADDPDRDIPNSDIPDSDAHGVPDDDDPDDHVAATDDAVETDDTAADVPPADTTPAPRPRNLILTSVREDTPSEEAKYEAEVLARDNDLAIADTATVLTPGREYLDYFWLDFDRDYYGDPFPEGATVVATFRNERGQLTKTCSVSPPMRIMSTFRDHQAERTYYYGVVRHSGTDVTYTDLQAAAGGAGRTVNLASEDPAKVFRPGAITAIIGLWGDLVFE</sequence>
<feature type="compositionally biased region" description="Low complexity" evidence="1">
    <location>
        <begin position="244"/>
        <end position="253"/>
    </location>
</feature>
<name>G7GLV5_9ACTN</name>
<dbReference type="Proteomes" id="UP000006023">
    <property type="component" value="Unassembled WGS sequence"/>
</dbReference>
<evidence type="ECO:0000256" key="1">
    <source>
        <dbReference type="SAM" id="MobiDB-lite"/>
    </source>
</evidence>
<feature type="compositionally biased region" description="Basic and acidic residues" evidence="1">
    <location>
        <begin position="196"/>
        <end position="208"/>
    </location>
</feature>
<gene>
    <name evidence="2" type="ORF">GOAMR_20_01280</name>
</gene>
<comment type="caution">
    <text evidence="2">The sequence shown here is derived from an EMBL/GenBank/DDBJ whole genome shotgun (WGS) entry which is preliminary data.</text>
</comment>
<evidence type="ECO:0000313" key="2">
    <source>
        <dbReference type="EMBL" id="GAB04580.1"/>
    </source>
</evidence>
<accession>G7GLV5</accession>
<keyword evidence="3" id="KW-1185">Reference proteome</keyword>
<dbReference type="AlphaFoldDB" id="G7GLV5"/>
<protein>
    <recommendedName>
        <fullName evidence="4">PLD phosphodiesterase domain-containing protein</fullName>
    </recommendedName>
</protein>
<evidence type="ECO:0008006" key="4">
    <source>
        <dbReference type="Google" id="ProtNLM"/>
    </source>
</evidence>
<organism evidence="2 3">
    <name type="scientific">Gordonia amarae NBRC 15530</name>
    <dbReference type="NCBI Taxonomy" id="1075090"/>
    <lineage>
        <taxon>Bacteria</taxon>
        <taxon>Bacillati</taxon>
        <taxon>Actinomycetota</taxon>
        <taxon>Actinomycetes</taxon>
        <taxon>Mycobacteriales</taxon>
        <taxon>Gordoniaceae</taxon>
        <taxon>Gordonia</taxon>
    </lineage>
</organism>
<reference evidence="2 3" key="1">
    <citation type="submission" date="2011-11" db="EMBL/GenBank/DDBJ databases">
        <title>Whole genome shotgun sequence of Gordonia amarae NBRC 15530.</title>
        <authorList>
            <person name="Takarada H."/>
            <person name="Hosoyama A."/>
            <person name="Tsuchikane K."/>
            <person name="Katsumata H."/>
            <person name="Yamazaki S."/>
            <person name="Fujita N."/>
        </authorList>
    </citation>
    <scope>NUCLEOTIDE SEQUENCE [LARGE SCALE GENOMIC DNA]</scope>
    <source>
        <strain evidence="2 3">NBRC 15530</strain>
    </source>
</reference>